<dbReference type="InterPro" id="IPR000490">
    <property type="entry name" value="Glyco_hydro_17"/>
</dbReference>
<protein>
    <recommendedName>
        <fullName evidence="3">glucan endo-1,3-beta-D-glucosidase</fullName>
        <ecNumber evidence="3">3.2.1.39</ecNumber>
    </recommendedName>
</protein>
<dbReference type="EMBL" id="SDRB02002288">
    <property type="protein sequence ID" value="THG19765.1"/>
    <property type="molecule type" value="Genomic_DNA"/>
</dbReference>
<keyword evidence="5" id="KW-0378">Hydrolase</keyword>
<evidence type="ECO:0000256" key="2">
    <source>
        <dbReference type="ARBA" id="ARBA00008773"/>
    </source>
</evidence>
<dbReference type="STRING" id="542762.A0A4S4ETK8"/>
<feature type="signal peptide" evidence="8">
    <location>
        <begin position="1"/>
        <end position="21"/>
    </location>
</feature>
<dbReference type="Gene3D" id="3.20.20.80">
    <property type="entry name" value="Glycosidases"/>
    <property type="match status" value="2"/>
</dbReference>
<sequence>MASKLHSIFSMLLLLLTLSDSIVPIVSLGVGINYGQIANNLPSPSRVANLLGSLNISRVKLYDADPNVLSAFANSNIDFVIGLGNEYLLNMTDPLKAQNWVELNVQPFITHTKISCITVGNEILTGNDTQLKSYLLPAMQTVYGALQNLGLSKQVYVTTAHSLGILGNSFPPSSGTFRPDLAEYIEPILNFHSLANSPFLINAYPFFAYKDNPGQVPLDYVLFQPNSGTIDPVTNLTYNNMLYAQIDAVYSSMKAMGHTDVEVKISETGWPSKGDPDEAGATLQNAELYNGNLLRLIEERQGTPANPSVPIDVYVFALFNEDLKPGPASERNYGLYYPNGTPVYNIGLQGNLPQMIINSAPKINVRNPVQHLVRNALRGDRGGRNGVESVSSKAMASKLHSIFSMLLLLLTLSDSIVPIVSLGVGINYGQIANNLPSPSRVANLLGSLNISRVKLYDADPNVLSAFANSNIDFIIGLGNEYLLNMTDPLKAQNWIELNVQPFISHTKISCITVGNEILTGNDTQLKSYLLPAMQTVYGALQNLGLSKQVYVTTAHSLGILGNSFPPSSGTFRPDLAEYIEPILNFHSLANSPFLINAYPFFAYKDNPGQVPLDYVLFQPNSGTIDPVTNLTYNNMLYAQIDAVYSSMKAMGHTDVEVKISETGWPSKGDPDEAGATLQNAELYNGNLLRLIEERQGTPANPSVPIDVYVFALFNEDLKPGPASERNYGLYYPNGTPVYNIGLQGNLPQMIINSAPKINDLALPEAFNSEVSHRESVNHGRTFITVILCYVMLNFASHQWIREIMYLYFTGFIIDENNYLPNLL</sequence>
<evidence type="ECO:0000256" key="7">
    <source>
        <dbReference type="RuleBase" id="RU004335"/>
    </source>
</evidence>
<organism evidence="9 10">
    <name type="scientific">Camellia sinensis var. sinensis</name>
    <name type="common">China tea</name>
    <dbReference type="NCBI Taxonomy" id="542762"/>
    <lineage>
        <taxon>Eukaryota</taxon>
        <taxon>Viridiplantae</taxon>
        <taxon>Streptophyta</taxon>
        <taxon>Embryophyta</taxon>
        <taxon>Tracheophyta</taxon>
        <taxon>Spermatophyta</taxon>
        <taxon>Magnoliopsida</taxon>
        <taxon>eudicotyledons</taxon>
        <taxon>Gunneridae</taxon>
        <taxon>Pentapetalae</taxon>
        <taxon>asterids</taxon>
        <taxon>Ericales</taxon>
        <taxon>Theaceae</taxon>
        <taxon>Camellia</taxon>
    </lineage>
</organism>
<evidence type="ECO:0000256" key="8">
    <source>
        <dbReference type="SAM" id="SignalP"/>
    </source>
</evidence>
<comment type="caution">
    <text evidence="9">The sequence shown here is derived from an EMBL/GenBank/DDBJ whole genome shotgun (WGS) entry which is preliminary data.</text>
</comment>
<evidence type="ECO:0000313" key="9">
    <source>
        <dbReference type="EMBL" id="THG19765.1"/>
    </source>
</evidence>
<dbReference type="InterPro" id="IPR017853">
    <property type="entry name" value="GH"/>
</dbReference>
<evidence type="ECO:0000256" key="5">
    <source>
        <dbReference type="ARBA" id="ARBA00022801"/>
    </source>
</evidence>
<dbReference type="Pfam" id="PF00332">
    <property type="entry name" value="Glyco_hydro_17"/>
    <property type="match status" value="2"/>
</dbReference>
<dbReference type="FunFam" id="3.20.20.80:FF:000005">
    <property type="entry name" value="Glucan endo-1,3-beta-glucosidase 14"/>
    <property type="match status" value="2"/>
</dbReference>
<comment type="similarity">
    <text evidence="2 7">Belongs to the glycosyl hydrolase 17 family.</text>
</comment>
<dbReference type="SUPFAM" id="SSF51445">
    <property type="entry name" value="(Trans)glycosidases"/>
    <property type="match status" value="2"/>
</dbReference>
<keyword evidence="6" id="KW-0326">Glycosidase</keyword>
<name>A0A4S4ETK8_CAMSN</name>
<accession>A0A4S4ETK8</accession>
<keyword evidence="4 8" id="KW-0732">Signal</keyword>
<keyword evidence="10" id="KW-1185">Reference proteome</keyword>
<proteinExistence type="inferred from homology"/>
<comment type="catalytic activity">
    <reaction evidence="1">
        <text>Hydrolysis of (1-&gt;3)-beta-D-glucosidic linkages in (1-&gt;3)-beta-D-glucans.</text>
        <dbReference type="EC" id="3.2.1.39"/>
    </reaction>
</comment>
<evidence type="ECO:0000256" key="3">
    <source>
        <dbReference type="ARBA" id="ARBA00012780"/>
    </source>
</evidence>
<feature type="chain" id="PRO_5020958590" description="glucan endo-1,3-beta-D-glucosidase" evidence="8">
    <location>
        <begin position="22"/>
        <end position="823"/>
    </location>
</feature>
<dbReference type="AlphaFoldDB" id="A0A4S4ETK8"/>
<evidence type="ECO:0000256" key="6">
    <source>
        <dbReference type="ARBA" id="ARBA00023295"/>
    </source>
</evidence>
<reference evidence="9 10" key="1">
    <citation type="journal article" date="2018" name="Proc. Natl. Acad. Sci. U.S.A.">
        <title>Draft genome sequence of Camellia sinensis var. sinensis provides insights into the evolution of the tea genome and tea quality.</title>
        <authorList>
            <person name="Wei C."/>
            <person name="Yang H."/>
            <person name="Wang S."/>
            <person name="Zhao J."/>
            <person name="Liu C."/>
            <person name="Gao L."/>
            <person name="Xia E."/>
            <person name="Lu Y."/>
            <person name="Tai Y."/>
            <person name="She G."/>
            <person name="Sun J."/>
            <person name="Cao H."/>
            <person name="Tong W."/>
            <person name="Gao Q."/>
            <person name="Li Y."/>
            <person name="Deng W."/>
            <person name="Jiang X."/>
            <person name="Wang W."/>
            <person name="Chen Q."/>
            <person name="Zhang S."/>
            <person name="Li H."/>
            <person name="Wu J."/>
            <person name="Wang P."/>
            <person name="Li P."/>
            <person name="Shi C."/>
            <person name="Zheng F."/>
            <person name="Jian J."/>
            <person name="Huang B."/>
            <person name="Shan D."/>
            <person name="Shi M."/>
            <person name="Fang C."/>
            <person name="Yue Y."/>
            <person name="Li F."/>
            <person name="Li D."/>
            <person name="Wei S."/>
            <person name="Han B."/>
            <person name="Jiang C."/>
            <person name="Yin Y."/>
            <person name="Xia T."/>
            <person name="Zhang Z."/>
            <person name="Bennetzen J.L."/>
            <person name="Zhao S."/>
            <person name="Wan X."/>
        </authorList>
    </citation>
    <scope>NUCLEOTIDE SEQUENCE [LARGE SCALE GENOMIC DNA]</scope>
    <source>
        <strain evidence="10">cv. Shuchazao</strain>
        <tissue evidence="9">Leaf</tissue>
    </source>
</reference>
<dbReference type="EC" id="3.2.1.39" evidence="3"/>
<dbReference type="Proteomes" id="UP000306102">
    <property type="component" value="Unassembled WGS sequence"/>
</dbReference>
<evidence type="ECO:0000256" key="4">
    <source>
        <dbReference type="ARBA" id="ARBA00022729"/>
    </source>
</evidence>
<dbReference type="InterPro" id="IPR044965">
    <property type="entry name" value="Glyco_hydro_17_plant"/>
</dbReference>
<gene>
    <name evidence="9" type="ORF">TEA_008319</name>
</gene>
<dbReference type="GO" id="GO:0005975">
    <property type="term" value="P:carbohydrate metabolic process"/>
    <property type="evidence" value="ECO:0007669"/>
    <property type="project" value="InterPro"/>
</dbReference>
<dbReference type="GO" id="GO:0042973">
    <property type="term" value="F:glucan endo-1,3-beta-D-glucosidase activity"/>
    <property type="evidence" value="ECO:0007669"/>
    <property type="project" value="UniProtKB-EC"/>
</dbReference>
<dbReference type="PANTHER" id="PTHR32227">
    <property type="entry name" value="GLUCAN ENDO-1,3-BETA-GLUCOSIDASE BG1-RELATED-RELATED"/>
    <property type="match status" value="1"/>
</dbReference>
<evidence type="ECO:0000256" key="1">
    <source>
        <dbReference type="ARBA" id="ARBA00000382"/>
    </source>
</evidence>
<evidence type="ECO:0000313" key="10">
    <source>
        <dbReference type="Proteomes" id="UP000306102"/>
    </source>
</evidence>